<accession>A0ACC2NQQ8</accession>
<comment type="caution">
    <text evidence="1">The sequence shown here is derived from an EMBL/GenBank/DDBJ whole genome shotgun (WGS) entry which is preliminary data.</text>
</comment>
<evidence type="ECO:0000313" key="2">
    <source>
        <dbReference type="Proteomes" id="UP001239111"/>
    </source>
</evidence>
<name>A0ACC2NQQ8_9HYME</name>
<reference evidence="1" key="1">
    <citation type="submission" date="2023-04" db="EMBL/GenBank/DDBJ databases">
        <title>A chromosome-level genome assembly of the parasitoid wasp Eretmocerus hayati.</title>
        <authorList>
            <person name="Zhong Y."/>
            <person name="Liu S."/>
            <person name="Liu Y."/>
        </authorList>
    </citation>
    <scope>NUCLEOTIDE SEQUENCE</scope>
    <source>
        <strain evidence="1">ZJU_SS_LIU_2023</strain>
    </source>
</reference>
<protein>
    <submittedName>
        <fullName evidence="1">Uncharacterized protein</fullName>
    </submittedName>
</protein>
<gene>
    <name evidence="1" type="ORF">QAD02_004797</name>
</gene>
<dbReference type="EMBL" id="CM056743">
    <property type="protein sequence ID" value="KAJ8673535.1"/>
    <property type="molecule type" value="Genomic_DNA"/>
</dbReference>
<sequence length="189" mass="21125">MFLTAKGLKSLLFVSLTILGPLEFVLGFNQDTDWEGAKSLYDFHATDLDGNEISLEKYRGQILVLFNAATRSCPVSAKSFKMLRALQDTYGNQGVQVVTFIIDGLMKESGTSEDIKEYIKSLEWPADVFAKIKSDGDEAHPIYKWIAAQLQDKIQQSVKILIDREGKVVAKYPPTGPLTELESAIQQYL</sequence>
<organism evidence="1 2">
    <name type="scientific">Eretmocerus hayati</name>
    <dbReference type="NCBI Taxonomy" id="131215"/>
    <lineage>
        <taxon>Eukaryota</taxon>
        <taxon>Metazoa</taxon>
        <taxon>Ecdysozoa</taxon>
        <taxon>Arthropoda</taxon>
        <taxon>Hexapoda</taxon>
        <taxon>Insecta</taxon>
        <taxon>Pterygota</taxon>
        <taxon>Neoptera</taxon>
        <taxon>Endopterygota</taxon>
        <taxon>Hymenoptera</taxon>
        <taxon>Apocrita</taxon>
        <taxon>Proctotrupomorpha</taxon>
        <taxon>Chalcidoidea</taxon>
        <taxon>Aphelinidae</taxon>
        <taxon>Aphelininae</taxon>
        <taxon>Eretmocerus</taxon>
    </lineage>
</organism>
<evidence type="ECO:0000313" key="1">
    <source>
        <dbReference type="EMBL" id="KAJ8673535.1"/>
    </source>
</evidence>
<keyword evidence="2" id="KW-1185">Reference proteome</keyword>
<dbReference type="Proteomes" id="UP001239111">
    <property type="component" value="Chromosome 3"/>
</dbReference>
<proteinExistence type="predicted"/>